<sequence length="229" mass="26876">MQKITIKELIEYNRKISDKAKANFAYKLKTRTAKEKKEEDNQEGGGDYWVTSTSCIYNVIKHNSDEFYEDKINELLAKVEATEIKKTKSMHRRNIEILTNFKEFNHQEIRPEEITKFESVQKVHKIYSIDNIPLYLNPNLVFSFEENGKKNVGAIWLIAKLGGFTKPELGMFCEVLYWFLMKNYSEEHQVSEKFCTAVDTFRAQSINYAEMLQSKAPFLIQKTIDELKT</sequence>
<evidence type="ECO:0000313" key="2">
    <source>
        <dbReference type="Proteomes" id="UP000031246"/>
    </source>
</evidence>
<dbReference type="AlphaFoldDB" id="A0A0C1DAR7"/>
<keyword evidence="2" id="KW-1185">Reference proteome</keyword>
<name>A0A0C1DAR7_9SPHI</name>
<protein>
    <submittedName>
        <fullName evidence="1">Uncharacterized protein</fullName>
    </submittedName>
</protein>
<comment type="caution">
    <text evidence="1">The sequence shown here is derived from an EMBL/GenBank/DDBJ whole genome shotgun (WGS) entry which is preliminary data.</text>
</comment>
<dbReference type="OrthoDB" id="660153at2"/>
<accession>A0A0C1DAR7</accession>
<dbReference type="EMBL" id="JSYN01000035">
    <property type="protein sequence ID" value="KIA91045.1"/>
    <property type="molecule type" value="Genomic_DNA"/>
</dbReference>
<reference evidence="1 2" key="1">
    <citation type="submission" date="2014-10" db="EMBL/GenBank/DDBJ databases">
        <title>Pedobacter Kyungheensis.</title>
        <authorList>
            <person name="Anderson B.M."/>
            <person name="Newman J.D."/>
        </authorList>
    </citation>
    <scope>NUCLEOTIDE SEQUENCE [LARGE SCALE GENOMIC DNA]</scope>
    <source>
        <strain evidence="1 2">KACC 16221</strain>
    </source>
</reference>
<dbReference type="RefSeq" id="WP_039481486.1">
    <property type="nucleotide sequence ID" value="NZ_JSYN01000035.1"/>
</dbReference>
<proteinExistence type="predicted"/>
<evidence type="ECO:0000313" key="1">
    <source>
        <dbReference type="EMBL" id="KIA91045.1"/>
    </source>
</evidence>
<dbReference type="Proteomes" id="UP000031246">
    <property type="component" value="Unassembled WGS sequence"/>
</dbReference>
<gene>
    <name evidence="1" type="ORF">OC25_23170</name>
</gene>
<organism evidence="1 2">
    <name type="scientific">Pedobacter kyungheensis</name>
    <dbReference type="NCBI Taxonomy" id="1069985"/>
    <lineage>
        <taxon>Bacteria</taxon>
        <taxon>Pseudomonadati</taxon>
        <taxon>Bacteroidota</taxon>
        <taxon>Sphingobacteriia</taxon>
        <taxon>Sphingobacteriales</taxon>
        <taxon>Sphingobacteriaceae</taxon>
        <taxon>Pedobacter</taxon>
    </lineage>
</organism>